<feature type="region of interest" description="Disordered" evidence="1">
    <location>
        <begin position="143"/>
        <end position="213"/>
    </location>
</feature>
<dbReference type="Proteomes" id="UP000823399">
    <property type="component" value="Unassembled WGS sequence"/>
</dbReference>
<dbReference type="GeneID" id="64691763"/>
<dbReference type="EMBL" id="JABBWM010000007">
    <property type="protein sequence ID" value="KAG2115860.1"/>
    <property type="molecule type" value="Genomic_DNA"/>
</dbReference>
<gene>
    <name evidence="3" type="ORF">F5147DRAFT_382864</name>
</gene>
<dbReference type="AlphaFoldDB" id="A0A9P7FE86"/>
<evidence type="ECO:0000313" key="3">
    <source>
        <dbReference type="EMBL" id="KAG2115860.1"/>
    </source>
</evidence>
<name>A0A9P7FE86_9AGAM</name>
<evidence type="ECO:0000256" key="2">
    <source>
        <dbReference type="SAM" id="Phobius"/>
    </source>
</evidence>
<proteinExistence type="predicted"/>
<feature type="compositionally biased region" description="Polar residues" evidence="1">
    <location>
        <begin position="1"/>
        <end position="36"/>
    </location>
</feature>
<protein>
    <submittedName>
        <fullName evidence="3">Uncharacterized protein</fullName>
    </submittedName>
</protein>
<sequence>MMPVTRSANPNSLSTSSKAKTCSSVGMTTDLSTPGTSPRRAPHCKTCHRPRQGHPRSGCPYIEPTMSDQTSGATEDIVDEMSSLRIVNFNDERSSVSTETPTQSKNLKRRLSVRFALLPAGSLTSLSTTSSEIVERLLQPGMMSNVSDGEDHEDHDDGGGGGGDGDDQRAIMRWRRTLTSPESPPDQAPEISSRAGNEPYTTGRASPGTGLSRLMPCTLRTPTASLVSTEPLSSHPTNDFVDMNKTVFLDADCERKPNPLARTMSADERSLFLDNLTQSSGVAPAMLFSVPLIDLKAVQCDAEKLGFSVRVLPNGSSQEHRWVILAKEGDAAEFLQQRLTEEEEKGRKKKGNLGVAAGGALVGAVATFTGLAFS</sequence>
<reference evidence="3" key="1">
    <citation type="journal article" date="2020" name="New Phytol.">
        <title>Comparative genomics reveals dynamic genome evolution in host specialist ectomycorrhizal fungi.</title>
        <authorList>
            <person name="Lofgren L.A."/>
            <person name="Nguyen N.H."/>
            <person name="Vilgalys R."/>
            <person name="Ruytinx J."/>
            <person name="Liao H.L."/>
            <person name="Branco S."/>
            <person name="Kuo A."/>
            <person name="LaButti K."/>
            <person name="Lipzen A."/>
            <person name="Andreopoulos W."/>
            <person name="Pangilinan J."/>
            <person name="Riley R."/>
            <person name="Hundley H."/>
            <person name="Na H."/>
            <person name="Barry K."/>
            <person name="Grigoriev I.V."/>
            <person name="Stajich J.E."/>
            <person name="Kennedy P.G."/>
        </authorList>
    </citation>
    <scope>NUCLEOTIDE SEQUENCE</scope>
    <source>
        <strain evidence="3">FC423</strain>
    </source>
</reference>
<dbReference type="RefSeq" id="XP_041297239.1">
    <property type="nucleotide sequence ID" value="XM_041429504.1"/>
</dbReference>
<feature type="region of interest" description="Disordered" evidence="1">
    <location>
        <begin position="1"/>
        <end position="57"/>
    </location>
</feature>
<organism evidence="3 4">
    <name type="scientific">Suillus discolor</name>
    <dbReference type="NCBI Taxonomy" id="1912936"/>
    <lineage>
        <taxon>Eukaryota</taxon>
        <taxon>Fungi</taxon>
        <taxon>Dikarya</taxon>
        <taxon>Basidiomycota</taxon>
        <taxon>Agaricomycotina</taxon>
        <taxon>Agaricomycetes</taxon>
        <taxon>Agaricomycetidae</taxon>
        <taxon>Boletales</taxon>
        <taxon>Suillineae</taxon>
        <taxon>Suillaceae</taxon>
        <taxon>Suillus</taxon>
    </lineage>
</organism>
<comment type="caution">
    <text evidence="3">The sequence shown here is derived from an EMBL/GenBank/DDBJ whole genome shotgun (WGS) entry which is preliminary data.</text>
</comment>
<evidence type="ECO:0000256" key="1">
    <source>
        <dbReference type="SAM" id="MobiDB-lite"/>
    </source>
</evidence>
<keyword evidence="2" id="KW-1133">Transmembrane helix</keyword>
<accession>A0A9P7FE86</accession>
<keyword evidence="4" id="KW-1185">Reference proteome</keyword>
<dbReference type="OrthoDB" id="3263613at2759"/>
<feature type="transmembrane region" description="Helical" evidence="2">
    <location>
        <begin position="353"/>
        <end position="373"/>
    </location>
</feature>
<keyword evidence="2" id="KW-0472">Membrane</keyword>
<keyword evidence="2" id="KW-0812">Transmembrane</keyword>
<evidence type="ECO:0000313" key="4">
    <source>
        <dbReference type="Proteomes" id="UP000823399"/>
    </source>
</evidence>
<feature type="compositionally biased region" description="Basic residues" evidence="1">
    <location>
        <begin position="40"/>
        <end position="54"/>
    </location>
</feature>